<keyword evidence="1" id="KW-0472">Membrane</keyword>
<sequence length="440" mass="49323">MTCSIYASNQLQRFTVNILSIMLLSLLCVSAAPVIVREDDDDSDDENSTQISFKAHSEQALAVLQAVVLSYGTHAATVRRDQTSLWIPAVIRRWTAFAWPTSGVYEACSAIHRLLDRDRIIGMQSYTGKRLTTVPPTHMKRIQNCILNNNVFLGYDVPLETRYGVVPTLNIKTEDMMLCGPGANHTYQLLLRPSILPFLPESVLDELFDYDAVWIQSQPDYTKTITTVIQIGYSAYQIISGNGDSWAKLMIGVYLIMSLLQITSQFILPLQQVAYSIRCTTDKFEEDEICNKCNPLPHPVVDGMTCQDHRKWLVTHHLQYLALRKCGMKKEEAFNLIHEMSPSDLFSQPSKQWRIFFTLVAPMLPLLLAIGAGYWRNSPVEAIVLTWIVLGIPASSLLVVYDPVFVNSWITASTIAGVILIPGTILVLAATILGFSKILH</sequence>
<reference evidence="2" key="1">
    <citation type="submission" date="2020-01" db="EMBL/GenBank/DDBJ databases">
        <title>Genome Sequencing of Three Apophysomyces-Like Fungal Strains Confirms a Novel Fungal Genus in the Mucoromycota with divergent Burkholderia-like Endosymbiotic Bacteria.</title>
        <authorList>
            <person name="Stajich J.E."/>
            <person name="Macias A.M."/>
            <person name="Carter-House D."/>
            <person name="Lovett B."/>
            <person name="Kasson L.R."/>
            <person name="Berry K."/>
            <person name="Grigoriev I."/>
            <person name="Chang Y."/>
            <person name="Spatafora J."/>
            <person name="Kasson M.T."/>
        </authorList>
    </citation>
    <scope>NUCLEOTIDE SEQUENCE</scope>
    <source>
        <strain evidence="2">NRRL A-21654</strain>
    </source>
</reference>
<feature type="transmembrane region" description="Helical" evidence="1">
    <location>
        <begin position="14"/>
        <end position="36"/>
    </location>
</feature>
<comment type="caution">
    <text evidence="2">The sequence shown here is derived from an EMBL/GenBank/DDBJ whole genome shotgun (WGS) entry which is preliminary data.</text>
</comment>
<evidence type="ECO:0000313" key="3">
    <source>
        <dbReference type="Proteomes" id="UP000605846"/>
    </source>
</evidence>
<keyword evidence="1" id="KW-0812">Transmembrane</keyword>
<keyword evidence="3" id="KW-1185">Reference proteome</keyword>
<protein>
    <submittedName>
        <fullName evidence="2">Uncharacterized protein</fullName>
    </submittedName>
</protein>
<feature type="transmembrane region" description="Helical" evidence="1">
    <location>
        <begin position="413"/>
        <end position="435"/>
    </location>
</feature>
<feature type="transmembrane region" description="Helical" evidence="1">
    <location>
        <begin position="382"/>
        <end position="401"/>
    </location>
</feature>
<dbReference type="OrthoDB" id="2264429at2759"/>
<dbReference type="Proteomes" id="UP000605846">
    <property type="component" value="Unassembled WGS sequence"/>
</dbReference>
<feature type="transmembrane region" description="Helical" evidence="1">
    <location>
        <begin position="355"/>
        <end position="375"/>
    </location>
</feature>
<organism evidence="2 3">
    <name type="scientific">Apophysomyces ossiformis</name>
    <dbReference type="NCBI Taxonomy" id="679940"/>
    <lineage>
        <taxon>Eukaryota</taxon>
        <taxon>Fungi</taxon>
        <taxon>Fungi incertae sedis</taxon>
        <taxon>Mucoromycota</taxon>
        <taxon>Mucoromycotina</taxon>
        <taxon>Mucoromycetes</taxon>
        <taxon>Mucorales</taxon>
        <taxon>Mucorineae</taxon>
        <taxon>Mucoraceae</taxon>
        <taxon>Apophysomyces</taxon>
    </lineage>
</organism>
<gene>
    <name evidence="2" type="ORF">EC973_006083</name>
</gene>
<dbReference type="EMBL" id="JABAYA010000368">
    <property type="protein sequence ID" value="KAF7720781.1"/>
    <property type="molecule type" value="Genomic_DNA"/>
</dbReference>
<evidence type="ECO:0000256" key="1">
    <source>
        <dbReference type="SAM" id="Phobius"/>
    </source>
</evidence>
<keyword evidence="1" id="KW-1133">Transmembrane helix</keyword>
<dbReference type="AlphaFoldDB" id="A0A8H7BGV1"/>
<name>A0A8H7BGV1_9FUNG</name>
<proteinExistence type="predicted"/>
<evidence type="ECO:0000313" key="2">
    <source>
        <dbReference type="EMBL" id="KAF7720781.1"/>
    </source>
</evidence>
<accession>A0A8H7BGV1</accession>